<gene>
    <name evidence="1" type="ORF">QQX98_003964</name>
</gene>
<dbReference type="EMBL" id="JAZAVJ010000047">
    <property type="protein sequence ID" value="KAK7418471.1"/>
    <property type="molecule type" value="Genomic_DNA"/>
</dbReference>
<sequence length="90" mass="9843">MSHYIEHLAHGRGELTVQVRWGHVRLIVNLDKSPCPDATKNQLIEKYTAACFSGDDNDEEFDAQGEILDVIAAAGASILDEIASIHPEAN</sequence>
<dbReference type="Proteomes" id="UP001498476">
    <property type="component" value="Unassembled WGS sequence"/>
</dbReference>
<evidence type="ECO:0000313" key="1">
    <source>
        <dbReference type="EMBL" id="KAK7418471.1"/>
    </source>
</evidence>
<organism evidence="1 2">
    <name type="scientific">Neonectria punicea</name>
    <dbReference type="NCBI Taxonomy" id="979145"/>
    <lineage>
        <taxon>Eukaryota</taxon>
        <taxon>Fungi</taxon>
        <taxon>Dikarya</taxon>
        <taxon>Ascomycota</taxon>
        <taxon>Pezizomycotina</taxon>
        <taxon>Sordariomycetes</taxon>
        <taxon>Hypocreomycetidae</taxon>
        <taxon>Hypocreales</taxon>
        <taxon>Nectriaceae</taxon>
        <taxon>Neonectria</taxon>
    </lineage>
</organism>
<protein>
    <submittedName>
        <fullName evidence="1">Uncharacterized protein</fullName>
    </submittedName>
</protein>
<accession>A0ABR1HD38</accession>
<keyword evidence="2" id="KW-1185">Reference proteome</keyword>
<comment type="caution">
    <text evidence="1">The sequence shown here is derived from an EMBL/GenBank/DDBJ whole genome shotgun (WGS) entry which is preliminary data.</text>
</comment>
<evidence type="ECO:0000313" key="2">
    <source>
        <dbReference type="Proteomes" id="UP001498476"/>
    </source>
</evidence>
<name>A0ABR1HD38_9HYPO</name>
<proteinExistence type="predicted"/>
<reference evidence="1 2" key="1">
    <citation type="journal article" date="2025" name="Microbiol. Resour. Announc.">
        <title>Draft genome sequences for Neonectria magnoliae and Neonectria punicea, canker pathogens of Liriodendron tulipifera and Acer saccharum in West Virginia.</title>
        <authorList>
            <person name="Petronek H.M."/>
            <person name="Kasson M.T."/>
            <person name="Metheny A.M."/>
            <person name="Stauder C.M."/>
            <person name="Lovett B."/>
            <person name="Lynch S.C."/>
            <person name="Garnas J.R."/>
            <person name="Kasson L.R."/>
            <person name="Stajich J.E."/>
        </authorList>
    </citation>
    <scope>NUCLEOTIDE SEQUENCE [LARGE SCALE GENOMIC DNA]</scope>
    <source>
        <strain evidence="1 2">NRRL 64653</strain>
    </source>
</reference>